<dbReference type="EMBL" id="BARS01051290">
    <property type="protein sequence ID" value="GAG43977.1"/>
    <property type="molecule type" value="Genomic_DNA"/>
</dbReference>
<dbReference type="InterPro" id="IPR002033">
    <property type="entry name" value="TatC"/>
</dbReference>
<organism evidence="6">
    <name type="scientific">marine sediment metagenome</name>
    <dbReference type="NCBI Taxonomy" id="412755"/>
    <lineage>
        <taxon>unclassified sequences</taxon>
        <taxon>metagenomes</taxon>
        <taxon>ecological metagenomes</taxon>
    </lineage>
</organism>
<dbReference type="NCBIfam" id="TIGR00945">
    <property type="entry name" value="tatC"/>
    <property type="match status" value="1"/>
</dbReference>
<evidence type="ECO:0000313" key="6">
    <source>
        <dbReference type="EMBL" id="GAG43977.1"/>
    </source>
</evidence>
<keyword evidence="2 5" id="KW-0812">Transmembrane</keyword>
<evidence type="ECO:0000256" key="4">
    <source>
        <dbReference type="ARBA" id="ARBA00023136"/>
    </source>
</evidence>
<gene>
    <name evidence="6" type="ORF">S01H1_76428</name>
</gene>
<evidence type="ECO:0000256" key="3">
    <source>
        <dbReference type="ARBA" id="ARBA00022989"/>
    </source>
</evidence>
<dbReference type="GO" id="GO:0033281">
    <property type="term" value="C:TAT protein transport complex"/>
    <property type="evidence" value="ECO:0007669"/>
    <property type="project" value="TreeGrafter"/>
</dbReference>
<reference evidence="6" key="1">
    <citation type="journal article" date="2014" name="Front. Microbiol.">
        <title>High frequency of phylogenetically diverse reductive dehalogenase-homologous genes in deep subseafloor sedimentary metagenomes.</title>
        <authorList>
            <person name="Kawai M."/>
            <person name="Futagami T."/>
            <person name="Toyoda A."/>
            <person name="Takaki Y."/>
            <person name="Nishi S."/>
            <person name="Hori S."/>
            <person name="Arai W."/>
            <person name="Tsubouchi T."/>
            <person name="Morono Y."/>
            <person name="Uchiyama I."/>
            <person name="Ito T."/>
            <person name="Fujiyama A."/>
            <person name="Inagaki F."/>
            <person name="Takami H."/>
        </authorList>
    </citation>
    <scope>NUCLEOTIDE SEQUENCE</scope>
    <source>
        <strain evidence="6">Expedition CK06-06</strain>
    </source>
</reference>
<evidence type="ECO:0008006" key="7">
    <source>
        <dbReference type="Google" id="ProtNLM"/>
    </source>
</evidence>
<feature type="transmembrane region" description="Helical" evidence="5">
    <location>
        <begin position="20"/>
        <end position="45"/>
    </location>
</feature>
<evidence type="ECO:0000256" key="5">
    <source>
        <dbReference type="SAM" id="Phobius"/>
    </source>
</evidence>
<sequence length="169" mass="18896">MGDAQMPLTAHLAELRSRIFKILISWAVGFAICWNFSELIFQWLLQPATEALRPAGGTLQAIAPTEIFFTYLKASLLAGFVLALPVVFWQIWAFVSPGLYSKEKKVAIPFVTTSTALFVAGASFGYFMVFPLVFRFFASFSSDFVESAWTMREVFSLTTRLFIAFGVGF</sequence>
<dbReference type="AlphaFoldDB" id="X0Y9M3"/>
<feature type="transmembrane region" description="Helical" evidence="5">
    <location>
        <begin position="74"/>
        <end position="95"/>
    </location>
</feature>
<evidence type="ECO:0000256" key="1">
    <source>
        <dbReference type="ARBA" id="ARBA00004141"/>
    </source>
</evidence>
<comment type="subcellular location">
    <subcellularLocation>
        <location evidence="1">Membrane</location>
        <topology evidence="1">Multi-pass membrane protein</topology>
    </subcellularLocation>
</comment>
<keyword evidence="4 5" id="KW-0472">Membrane</keyword>
<feature type="non-terminal residue" evidence="6">
    <location>
        <position position="169"/>
    </location>
</feature>
<dbReference type="GO" id="GO:0043953">
    <property type="term" value="P:protein transport by the Tat complex"/>
    <property type="evidence" value="ECO:0007669"/>
    <property type="project" value="TreeGrafter"/>
</dbReference>
<protein>
    <recommendedName>
        <fullName evidence="7">Twin-arginine translocase subunit TatC</fullName>
    </recommendedName>
</protein>
<dbReference type="GO" id="GO:0009977">
    <property type="term" value="F:proton motive force dependent protein transmembrane transporter activity"/>
    <property type="evidence" value="ECO:0007669"/>
    <property type="project" value="TreeGrafter"/>
</dbReference>
<dbReference type="PRINTS" id="PR01840">
    <property type="entry name" value="TATCFAMILY"/>
</dbReference>
<name>X0Y9M3_9ZZZZ</name>
<keyword evidence="3 5" id="KW-1133">Transmembrane helix</keyword>
<accession>X0Y9M3</accession>
<dbReference type="PANTHER" id="PTHR30371">
    <property type="entry name" value="SEC-INDEPENDENT PROTEIN TRANSLOCASE PROTEIN TATC"/>
    <property type="match status" value="1"/>
</dbReference>
<dbReference type="PANTHER" id="PTHR30371:SF0">
    <property type="entry name" value="SEC-INDEPENDENT PROTEIN TRANSLOCASE PROTEIN TATC, CHLOROPLASTIC-RELATED"/>
    <property type="match status" value="1"/>
</dbReference>
<dbReference type="Pfam" id="PF00902">
    <property type="entry name" value="TatC"/>
    <property type="match status" value="1"/>
</dbReference>
<feature type="transmembrane region" description="Helical" evidence="5">
    <location>
        <begin position="107"/>
        <end position="134"/>
    </location>
</feature>
<proteinExistence type="predicted"/>
<comment type="caution">
    <text evidence="6">The sequence shown here is derived from an EMBL/GenBank/DDBJ whole genome shotgun (WGS) entry which is preliminary data.</text>
</comment>
<dbReference type="GO" id="GO:0065002">
    <property type="term" value="P:intracellular protein transmembrane transport"/>
    <property type="evidence" value="ECO:0007669"/>
    <property type="project" value="TreeGrafter"/>
</dbReference>
<evidence type="ECO:0000256" key="2">
    <source>
        <dbReference type="ARBA" id="ARBA00022692"/>
    </source>
</evidence>